<dbReference type="SMART" id="SM00530">
    <property type="entry name" value="HTH_XRE"/>
    <property type="match status" value="1"/>
</dbReference>
<dbReference type="SUPFAM" id="SSF47413">
    <property type="entry name" value="lambda repressor-like DNA-binding domains"/>
    <property type="match status" value="1"/>
</dbReference>
<evidence type="ECO:0000313" key="4">
    <source>
        <dbReference type="Proteomes" id="UP000260680"/>
    </source>
</evidence>
<dbReference type="Pfam" id="PF01381">
    <property type="entry name" value="HTH_3"/>
    <property type="match status" value="1"/>
</dbReference>
<keyword evidence="1" id="KW-0238">DNA-binding</keyword>
<dbReference type="AlphaFoldDB" id="A0A3E2NBU0"/>
<organism evidence="3 4">
    <name type="scientific">Lacrimispora amygdalina</name>
    <dbReference type="NCBI Taxonomy" id="253257"/>
    <lineage>
        <taxon>Bacteria</taxon>
        <taxon>Bacillati</taxon>
        <taxon>Bacillota</taxon>
        <taxon>Clostridia</taxon>
        <taxon>Lachnospirales</taxon>
        <taxon>Lachnospiraceae</taxon>
        <taxon>Lacrimispora</taxon>
    </lineage>
</organism>
<evidence type="ECO:0000259" key="2">
    <source>
        <dbReference type="PROSITE" id="PS50943"/>
    </source>
</evidence>
<gene>
    <name evidence="3" type="ORF">DS742_12895</name>
</gene>
<dbReference type="PROSITE" id="PS50943">
    <property type="entry name" value="HTH_CROC1"/>
    <property type="match status" value="1"/>
</dbReference>
<dbReference type="GO" id="GO:0005829">
    <property type="term" value="C:cytosol"/>
    <property type="evidence" value="ECO:0007669"/>
    <property type="project" value="TreeGrafter"/>
</dbReference>
<dbReference type="Gene3D" id="1.10.260.40">
    <property type="entry name" value="lambda repressor-like DNA-binding domains"/>
    <property type="match status" value="1"/>
</dbReference>
<comment type="caution">
    <text evidence="3">The sequence shown here is derived from an EMBL/GenBank/DDBJ whole genome shotgun (WGS) entry which is preliminary data.</text>
</comment>
<dbReference type="GO" id="GO:0003700">
    <property type="term" value="F:DNA-binding transcription factor activity"/>
    <property type="evidence" value="ECO:0007669"/>
    <property type="project" value="TreeGrafter"/>
</dbReference>
<dbReference type="InterPro" id="IPR010982">
    <property type="entry name" value="Lambda_DNA-bd_dom_sf"/>
</dbReference>
<dbReference type="InterPro" id="IPR050807">
    <property type="entry name" value="TransReg_Diox_bact_type"/>
</dbReference>
<evidence type="ECO:0000256" key="1">
    <source>
        <dbReference type="ARBA" id="ARBA00023125"/>
    </source>
</evidence>
<dbReference type="RefSeq" id="WP_117417405.1">
    <property type="nucleotide sequence ID" value="NZ_QOHO01000035.1"/>
</dbReference>
<evidence type="ECO:0000313" key="3">
    <source>
        <dbReference type="EMBL" id="RFZ78497.1"/>
    </source>
</evidence>
<dbReference type="PANTHER" id="PTHR46797">
    <property type="entry name" value="HTH-TYPE TRANSCRIPTIONAL REGULATOR"/>
    <property type="match status" value="1"/>
</dbReference>
<dbReference type="InterPro" id="IPR001387">
    <property type="entry name" value="Cro/C1-type_HTH"/>
</dbReference>
<dbReference type="GO" id="GO:0003677">
    <property type="term" value="F:DNA binding"/>
    <property type="evidence" value="ECO:0007669"/>
    <property type="project" value="UniProtKB-KW"/>
</dbReference>
<dbReference type="Proteomes" id="UP000260680">
    <property type="component" value="Unassembled WGS sequence"/>
</dbReference>
<dbReference type="CDD" id="cd00093">
    <property type="entry name" value="HTH_XRE"/>
    <property type="match status" value="1"/>
</dbReference>
<feature type="domain" description="HTH cro/C1-type" evidence="2">
    <location>
        <begin position="7"/>
        <end position="61"/>
    </location>
</feature>
<proteinExistence type="predicted"/>
<reference evidence="3 4" key="1">
    <citation type="submission" date="2018-07" db="EMBL/GenBank/DDBJ databases">
        <title>New species, Clostridium PI-S10-A1B.</title>
        <authorList>
            <person name="Krishna G."/>
            <person name="Summeta K."/>
            <person name="Shikha S."/>
            <person name="Prabhu P.B."/>
            <person name="Suresh K."/>
        </authorList>
    </citation>
    <scope>NUCLEOTIDE SEQUENCE [LARGE SCALE GENOMIC DNA]</scope>
    <source>
        <strain evidence="3 4">PI-S10-A1B</strain>
    </source>
</reference>
<name>A0A3E2NBU0_9FIRM</name>
<dbReference type="EMBL" id="QOHO01000035">
    <property type="protein sequence ID" value="RFZ78497.1"/>
    <property type="molecule type" value="Genomic_DNA"/>
</dbReference>
<dbReference type="OrthoDB" id="9814553at2"/>
<accession>A0A3E2NBU0</accession>
<dbReference type="PANTHER" id="PTHR46797:SF1">
    <property type="entry name" value="METHYLPHOSPHONATE SYNTHASE"/>
    <property type="match status" value="1"/>
</dbReference>
<protein>
    <submittedName>
        <fullName evidence="3">Helix-turn-helix domain-containing protein</fullName>
    </submittedName>
</protein>
<sequence length="102" mass="11628">MDLAQKFKQLRTQRGISVYKLSKETDISENYIRKIEKGASQPSVSVLEKLLARLGTTISEFYNESGDVLYPTAYERELVESVRVLSKEKADAVLHFAKLMTK</sequence>